<dbReference type="GO" id="GO:0006508">
    <property type="term" value="P:proteolysis"/>
    <property type="evidence" value="ECO:0007669"/>
    <property type="project" value="InterPro"/>
</dbReference>
<dbReference type="RefSeq" id="WP_257891856.1">
    <property type="nucleotide sequence ID" value="NZ_JAIMBW010000001.1"/>
</dbReference>
<dbReference type="InterPro" id="IPR052039">
    <property type="entry name" value="Caspase-related_regulators"/>
</dbReference>
<dbReference type="InterPro" id="IPR029030">
    <property type="entry name" value="Caspase-like_dom_sf"/>
</dbReference>
<evidence type="ECO:0000256" key="2">
    <source>
        <dbReference type="SAM" id="SignalP"/>
    </source>
</evidence>
<proteinExistence type="predicted"/>
<dbReference type="Pfam" id="PF00656">
    <property type="entry name" value="Peptidase_C14"/>
    <property type="match status" value="1"/>
</dbReference>
<evidence type="ECO:0000313" key="5">
    <source>
        <dbReference type="Proteomes" id="UP000693972"/>
    </source>
</evidence>
<dbReference type="PROSITE" id="PS50208">
    <property type="entry name" value="CASPASE_P20"/>
    <property type="match status" value="1"/>
</dbReference>
<dbReference type="EMBL" id="JAIMBW010000001">
    <property type="protein sequence ID" value="MBY4892024.1"/>
    <property type="molecule type" value="Genomic_DNA"/>
</dbReference>
<keyword evidence="2" id="KW-0732">Signal</keyword>
<dbReference type="InterPro" id="IPR001309">
    <property type="entry name" value="Pept_C14_p20"/>
</dbReference>
<reference evidence="4 5" key="1">
    <citation type="submission" date="2021-07" db="EMBL/GenBank/DDBJ databases">
        <title>Karlodiniumbacter phycospheric gen. nov., sp. nov., a phycosphere bacterium isolated from karlodinium veneficum.</title>
        <authorList>
            <person name="Peng Y."/>
            <person name="Jiang L."/>
            <person name="Lee J."/>
        </authorList>
    </citation>
    <scope>NUCLEOTIDE SEQUENCE</scope>
    <source>
        <strain evidence="4 5">N5</strain>
    </source>
</reference>
<dbReference type="SUPFAM" id="SSF52129">
    <property type="entry name" value="Caspase-like"/>
    <property type="match status" value="1"/>
</dbReference>
<feature type="signal peptide" evidence="2">
    <location>
        <begin position="1"/>
        <end position="20"/>
    </location>
</feature>
<name>A0A975TW59_9RHOB</name>
<dbReference type="Gene3D" id="3.40.50.1460">
    <property type="match status" value="1"/>
</dbReference>
<dbReference type="GO" id="GO:0004197">
    <property type="term" value="F:cysteine-type endopeptidase activity"/>
    <property type="evidence" value="ECO:0007669"/>
    <property type="project" value="InterPro"/>
</dbReference>
<feature type="chain" id="PRO_5037708906" evidence="2">
    <location>
        <begin position="21"/>
        <end position="579"/>
    </location>
</feature>
<dbReference type="NCBIfam" id="NF047619">
    <property type="entry name" value="NADase_discoid"/>
    <property type="match status" value="1"/>
</dbReference>
<dbReference type="InterPro" id="IPR057561">
    <property type="entry name" value="NADase_transloc"/>
</dbReference>
<dbReference type="Pfam" id="PF25302">
    <property type="entry name" value="NADase_transloc"/>
    <property type="match status" value="1"/>
</dbReference>
<evidence type="ECO:0000313" key="4">
    <source>
        <dbReference type="EMBL" id="QXL88788.1"/>
    </source>
</evidence>
<feature type="region of interest" description="Disordered" evidence="1">
    <location>
        <begin position="412"/>
        <end position="431"/>
    </location>
</feature>
<evidence type="ECO:0000259" key="3">
    <source>
        <dbReference type="PROSITE" id="PS50208"/>
    </source>
</evidence>
<feature type="compositionally biased region" description="Low complexity" evidence="1">
    <location>
        <begin position="281"/>
        <end position="293"/>
    </location>
</feature>
<keyword evidence="5" id="KW-1185">Reference proteome</keyword>
<dbReference type="PANTHER" id="PTHR22576">
    <property type="entry name" value="MUCOSA ASSOCIATED LYMPHOID TISSUE LYMPHOMA TRANSLOCATION PROTEIN 1/PARACASPASE"/>
    <property type="match status" value="1"/>
</dbReference>
<sequence>MKTFIWVLVWFVGLASVVSAQDRHALVIGIDDYVNVSDLQKARNDAEAVGVALEDTGFDVTVLLDANRRDMFRALNTFVGQLQPGDDAVFYFAGHGVEVEGRNYLLPTDVPAMRPGEERLLTSESLAADDVLADMQASGARVSLLILDACRDNPFPTEGTRSLGRSTGLSRLEAPEGAFIMFSAGTGQAALDRLSDDDPNPNSVFTRALLPLLSEPGLPIHQIARRLRRDVQDLASSVGYSQRPAYYDEVTGDFFFLLEEETVEGVATGTPGPTPTPTQPPASTQPQAPASAPDGVPERTPSTTPCATARLDWALVADSSSPAVLEAYLASHQDCAFMVALASERLATLQAPPPDPCAPARAEWEALSARPDFDTAAALGALTAFQATYGTCPIYGALVIFQFAEMERLEDERRRPVHGPRPSQGNRVCTTSTGFTGPGVGARTFCASSALPPAGTNSYWPPHLFDDNLRTAWNEGVSGRGRGQTLAWEFEAETQVRRIRVVNGYTKTNRTYTRNARVREVRITGSSGFSMNTKLRDTGDWQTIELGDIDPQMWLQIGIVSTYPGTHYADTEVTELRIE</sequence>
<gene>
    <name evidence="4" type="ORF">KUL25_04525</name>
</gene>
<evidence type="ECO:0000256" key="1">
    <source>
        <dbReference type="SAM" id="MobiDB-lite"/>
    </source>
</evidence>
<dbReference type="EMBL" id="CP078073">
    <property type="protein sequence ID" value="QXL88788.1"/>
    <property type="molecule type" value="Genomic_DNA"/>
</dbReference>
<organism evidence="4">
    <name type="scientific">Gymnodinialimonas phycosphaerae</name>
    <dbReference type="NCBI Taxonomy" id="2841589"/>
    <lineage>
        <taxon>Bacteria</taxon>
        <taxon>Pseudomonadati</taxon>
        <taxon>Pseudomonadota</taxon>
        <taxon>Alphaproteobacteria</taxon>
        <taxon>Rhodobacterales</taxon>
        <taxon>Paracoccaceae</taxon>
        <taxon>Gymnodinialimonas</taxon>
    </lineage>
</organism>
<feature type="region of interest" description="Disordered" evidence="1">
    <location>
        <begin position="266"/>
        <end position="304"/>
    </location>
</feature>
<dbReference type="PANTHER" id="PTHR22576:SF37">
    <property type="entry name" value="MUCOSA-ASSOCIATED LYMPHOID TISSUE LYMPHOMA TRANSLOCATION PROTEIN 1"/>
    <property type="match status" value="1"/>
</dbReference>
<dbReference type="InterPro" id="IPR011600">
    <property type="entry name" value="Pept_C14_caspase"/>
</dbReference>
<feature type="domain" description="Caspase family p20" evidence="3">
    <location>
        <begin position="21"/>
        <end position="154"/>
    </location>
</feature>
<protein>
    <submittedName>
        <fullName evidence="4">Caspase family protein</fullName>
    </submittedName>
</protein>
<dbReference type="Proteomes" id="UP000693972">
    <property type="component" value="Unassembled WGS sequence"/>
</dbReference>
<dbReference type="AlphaFoldDB" id="A0A975TW59"/>
<accession>A0A975TW59</accession>